<comment type="cofactor">
    <cofactor evidence="1 13">
        <name>heme</name>
        <dbReference type="ChEBI" id="CHEBI:30413"/>
    </cofactor>
</comment>
<keyword evidence="15" id="KW-1133">Transmembrane helix</keyword>
<keyword evidence="5 13" id="KW-0349">Heme</keyword>
<dbReference type="AlphaFoldDB" id="A0A8K0CXE2"/>
<dbReference type="GO" id="GO:0005789">
    <property type="term" value="C:endoplasmic reticulum membrane"/>
    <property type="evidence" value="ECO:0007669"/>
    <property type="project" value="UniProtKB-SubCell"/>
</dbReference>
<evidence type="ECO:0000256" key="7">
    <source>
        <dbReference type="ARBA" id="ARBA00022824"/>
    </source>
</evidence>
<dbReference type="PANTHER" id="PTHR24292:SF100">
    <property type="entry name" value="CYTOCHROME P450 6A16, ISOFORM B-RELATED"/>
    <property type="match status" value="1"/>
</dbReference>
<comment type="similarity">
    <text evidence="4 14">Belongs to the cytochrome P450 family.</text>
</comment>
<name>A0A8K0CXE2_IGNLU</name>
<keyword evidence="17" id="KW-1185">Reference proteome</keyword>
<dbReference type="FunFam" id="1.10.630.10:FF:000042">
    <property type="entry name" value="Cytochrome P450"/>
    <property type="match status" value="1"/>
</dbReference>
<keyword evidence="8" id="KW-0492">Microsome</keyword>
<feature type="binding site" description="axial binding residue" evidence="13">
    <location>
        <position position="463"/>
    </location>
    <ligand>
        <name>heme</name>
        <dbReference type="ChEBI" id="CHEBI:30413"/>
    </ligand>
    <ligandPart>
        <name>Fe</name>
        <dbReference type="ChEBI" id="CHEBI:18248"/>
    </ligandPart>
</feature>
<evidence type="ECO:0000256" key="9">
    <source>
        <dbReference type="ARBA" id="ARBA00023002"/>
    </source>
</evidence>
<dbReference type="PANTHER" id="PTHR24292">
    <property type="entry name" value="CYTOCHROME P450"/>
    <property type="match status" value="1"/>
</dbReference>
<dbReference type="InterPro" id="IPR002401">
    <property type="entry name" value="Cyt_P450_E_grp-I"/>
</dbReference>
<dbReference type="PRINTS" id="PR00463">
    <property type="entry name" value="EP450I"/>
</dbReference>
<dbReference type="CDD" id="cd11056">
    <property type="entry name" value="CYP6-like"/>
    <property type="match status" value="1"/>
</dbReference>
<evidence type="ECO:0000256" key="11">
    <source>
        <dbReference type="ARBA" id="ARBA00023033"/>
    </source>
</evidence>
<dbReference type="Pfam" id="PF00067">
    <property type="entry name" value="p450"/>
    <property type="match status" value="1"/>
</dbReference>
<organism evidence="16 17">
    <name type="scientific">Ignelater luminosus</name>
    <name type="common">Cucubano</name>
    <name type="synonym">Pyrophorus luminosus</name>
    <dbReference type="NCBI Taxonomy" id="2038154"/>
    <lineage>
        <taxon>Eukaryota</taxon>
        <taxon>Metazoa</taxon>
        <taxon>Ecdysozoa</taxon>
        <taxon>Arthropoda</taxon>
        <taxon>Hexapoda</taxon>
        <taxon>Insecta</taxon>
        <taxon>Pterygota</taxon>
        <taxon>Neoptera</taxon>
        <taxon>Endopterygota</taxon>
        <taxon>Coleoptera</taxon>
        <taxon>Polyphaga</taxon>
        <taxon>Elateriformia</taxon>
        <taxon>Elateroidea</taxon>
        <taxon>Elateridae</taxon>
        <taxon>Agrypninae</taxon>
        <taxon>Pyrophorini</taxon>
        <taxon>Ignelater</taxon>
    </lineage>
</organism>
<dbReference type="GO" id="GO:0020037">
    <property type="term" value="F:heme binding"/>
    <property type="evidence" value="ECO:0007669"/>
    <property type="project" value="InterPro"/>
</dbReference>
<evidence type="ECO:0000256" key="12">
    <source>
        <dbReference type="ARBA" id="ARBA00023136"/>
    </source>
</evidence>
<dbReference type="InterPro" id="IPR001128">
    <property type="entry name" value="Cyt_P450"/>
</dbReference>
<dbReference type="InterPro" id="IPR050476">
    <property type="entry name" value="Insect_CytP450_Detox"/>
</dbReference>
<evidence type="ECO:0000256" key="10">
    <source>
        <dbReference type="ARBA" id="ARBA00023004"/>
    </source>
</evidence>
<dbReference type="PRINTS" id="PR00385">
    <property type="entry name" value="P450"/>
</dbReference>
<protein>
    <recommendedName>
        <fullName evidence="18">Cytochrome P450</fullName>
    </recommendedName>
</protein>
<sequence length="518" mass="59692">MALFTTNIFIDILLILVTIFVFIKFYFTWSFSYWNRKGVETLPPSFPLGNATELFLRKVPTSDIFINVYNKMKQKDLKYCGFYFLTQPNFVLVDPELIKVILTKDFQYFTDRRIYANEETDPLSTNVLTLDGSKWKVRRSKISPAVTSGKMKMMFETLFNCTKELTAWMNQVAENQEVLDTKEILGRFTTDVIVSCGFGIECNSLKNPNSDFRKYGKKILGESPIDQLKNLIAMLVPKVFEIIKIPVMNTEATTFFMNIVKETIKYREENNVTRKDFLDLLIQLKHNVRIKDDDNVGELKSNDSEQLLTVEQIAAEAYLFFAAGFETSSTTLTFCFYELASNPDVQEKLRNEIKKTLANYNGELSYDAVMEMSYMDKCINETLRKYPPFPTIGRICTKNYKVPDSNVVIEKGTAIVIPISGIHYCPEYYPEPEKFDPERFSPENKSKRHHYTWLPFGEGPRNCIGMRFGLMQVKVGLAVLLKDYKFTVNSRTQTPLIMDPASFISTAKGGIWLNVVKI</sequence>
<gene>
    <name evidence="16" type="ORF">ILUMI_13655</name>
</gene>
<keyword evidence="7" id="KW-0256">Endoplasmic reticulum</keyword>
<evidence type="ECO:0000256" key="3">
    <source>
        <dbReference type="ARBA" id="ARBA00004406"/>
    </source>
</evidence>
<evidence type="ECO:0000256" key="6">
    <source>
        <dbReference type="ARBA" id="ARBA00022723"/>
    </source>
</evidence>
<keyword evidence="10 13" id="KW-0408">Iron</keyword>
<evidence type="ECO:0000256" key="1">
    <source>
        <dbReference type="ARBA" id="ARBA00001971"/>
    </source>
</evidence>
<comment type="subcellular location">
    <subcellularLocation>
        <location evidence="3">Endoplasmic reticulum membrane</location>
        <topology evidence="3">Peripheral membrane protein</topology>
    </subcellularLocation>
    <subcellularLocation>
        <location evidence="2">Microsome membrane</location>
        <topology evidence="2">Peripheral membrane protein</topology>
    </subcellularLocation>
</comment>
<keyword evidence="11 14" id="KW-0503">Monooxygenase</keyword>
<dbReference type="PROSITE" id="PS00086">
    <property type="entry name" value="CYTOCHROME_P450"/>
    <property type="match status" value="1"/>
</dbReference>
<accession>A0A8K0CXE2</accession>
<dbReference type="GO" id="GO:0004497">
    <property type="term" value="F:monooxygenase activity"/>
    <property type="evidence" value="ECO:0007669"/>
    <property type="project" value="UniProtKB-KW"/>
</dbReference>
<evidence type="ECO:0000256" key="14">
    <source>
        <dbReference type="RuleBase" id="RU000461"/>
    </source>
</evidence>
<comment type="caution">
    <text evidence="16">The sequence shown here is derived from an EMBL/GenBank/DDBJ whole genome shotgun (WGS) entry which is preliminary data.</text>
</comment>
<keyword evidence="9 14" id="KW-0560">Oxidoreductase</keyword>
<dbReference type="SUPFAM" id="SSF48264">
    <property type="entry name" value="Cytochrome P450"/>
    <property type="match status" value="1"/>
</dbReference>
<evidence type="ECO:0000256" key="8">
    <source>
        <dbReference type="ARBA" id="ARBA00022848"/>
    </source>
</evidence>
<dbReference type="Proteomes" id="UP000801492">
    <property type="component" value="Unassembled WGS sequence"/>
</dbReference>
<reference evidence="16" key="1">
    <citation type="submission" date="2019-08" db="EMBL/GenBank/DDBJ databases">
        <title>The genome of the North American firefly Photinus pyralis.</title>
        <authorList>
            <consortium name="Photinus pyralis genome working group"/>
            <person name="Fallon T.R."/>
            <person name="Sander Lower S.E."/>
            <person name="Weng J.-K."/>
        </authorList>
    </citation>
    <scope>NUCLEOTIDE SEQUENCE</scope>
    <source>
        <strain evidence="16">TRF0915ILg1</strain>
        <tissue evidence="16">Whole body</tissue>
    </source>
</reference>
<evidence type="ECO:0000256" key="5">
    <source>
        <dbReference type="ARBA" id="ARBA00022617"/>
    </source>
</evidence>
<dbReference type="GO" id="GO:0016705">
    <property type="term" value="F:oxidoreductase activity, acting on paired donors, with incorporation or reduction of molecular oxygen"/>
    <property type="evidence" value="ECO:0007669"/>
    <property type="project" value="InterPro"/>
</dbReference>
<evidence type="ECO:0000256" key="2">
    <source>
        <dbReference type="ARBA" id="ARBA00004174"/>
    </source>
</evidence>
<keyword evidence="6 13" id="KW-0479">Metal-binding</keyword>
<evidence type="ECO:0000256" key="13">
    <source>
        <dbReference type="PIRSR" id="PIRSR602401-1"/>
    </source>
</evidence>
<dbReference type="OrthoDB" id="2789670at2759"/>
<keyword evidence="12 15" id="KW-0472">Membrane</keyword>
<keyword evidence="15" id="KW-0812">Transmembrane</keyword>
<feature type="transmembrane region" description="Helical" evidence="15">
    <location>
        <begin position="6"/>
        <end position="27"/>
    </location>
</feature>
<evidence type="ECO:0000256" key="15">
    <source>
        <dbReference type="SAM" id="Phobius"/>
    </source>
</evidence>
<dbReference type="GO" id="GO:0005506">
    <property type="term" value="F:iron ion binding"/>
    <property type="evidence" value="ECO:0007669"/>
    <property type="project" value="InterPro"/>
</dbReference>
<evidence type="ECO:0000256" key="4">
    <source>
        <dbReference type="ARBA" id="ARBA00010617"/>
    </source>
</evidence>
<dbReference type="InterPro" id="IPR017972">
    <property type="entry name" value="Cyt_P450_CS"/>
</dbReference>
<dbReference type="InterPro" id="IPR036396">
    <property type="entry name" value="Cyt_P450_sf"/>
</dbReference>
<evidence type="ECO:0000313" key="17">
    <source>
        <dbReference type="Proteomes" id="UP000801492"/>
    </source>
</evidence>
<evidence type="ECO:0000313" key="16">
    <source>
        <dbReference type="EMBL" id="KAF2892518.1"/>
    </source>
</evidence>
<dbReference type="EMBL" id="VTPC01008696">
    <property type="protein sequence ID" value="KAF2892518.1"/>
    <property type="molecule type" value="Genomic_DNA"/>
</dbReference>
<proteinExistence type="inferred from homology"/>
<dbReference type="Gene3D" id="1.10.630.10">
    <property type="entry name" value="Cytochrome P450"/>
    <property type="match status" value="1"/>
</dbReference>
<evidence type="ECO:0008006" key="18">
    <source>
        <dbReference type="Google" id="ProtNLM"/>
    </source>
</evidence>